<feature type="domain" description="4Fe-4S ferredoxin-type" evidence="6">
    <location>
        <begin position="86"/>
        <end position="115"/>
    </location>
</feature>
<evidence type="ECO:0000256" key="1">
    <source>
        <dbReference type="ARBA" id="ARBA00022485"/>
    </source>
</evidence>
<feature type="domain" description="4Fe-4S ferredoxin-type" evidence="6">
    <location>
        <begin position="179"/>
        <end position="208"/>
    </location>
</feature>
<dbReference type="InterPro" id="IPR017896">
    <property type="entry name" value="4Fe4S_Fe-S-bd"/>
</dbReference>
<dbReference type="EMBL" id="CP005290">
    <property type="protein sequence ID" value="AGK61713.1"/>
    <property type="molecule type" value="Genomic_DNA"/>
</dbReference>
<keyword evidence="7" id="KW-0830">Ubiquinone</keyword>
<dbReference type="PANTHER" id="PTHR10849">
    <property type="entry name" value="NADH DEHYDROGENASE UBIQUINONE IRON-SULFUR PROTEIN 8, MITOCHONDRIAL"/>
    <property type="match status" value="1"/>
</dbReference>
<keyword evidence="5" id="KW-0411">Iron-sulfur</keyword>
<dbReference type="InterPro" id="IPR010226">
    <property type="entry name" value="NADH_quinone_OxRdtase_chainI"/>
</dbReference>
<dbReference type="GeneID" id="15393377"/>
<dbReference type="Gene3D" id="3.30.70.20">
    <property type="match status" value="1"/>
</dbReference>
<evidence type="ECO:0000256" key="2">
    <source>
        <dbReference type="ARBA" id="ARBA00022723"/>
    </source>
</evidence>
<dbReference type="RefSeq" id="WP_015591311.1">
    <property type="nucleotide sequence ID" value="NC_021169.1"/>
</dbReference>
<dbReference type="SUPFAM" id="SSF54862">
    <property type="entry name" value="4Fe-4S ferredoxins"/>
    <property type="match status" value="2"/>
</dbReference>
<feature type="domain" description="4Fe-4S ferredoxin-type" evidence="6">
    <location>
        <begin position="212"/>
        <end position="241"/>
    </location>
</feature>
<dbReference type="GO" id="GO:0016020">
    <property type="term" value="C:membrane"/>
    <property type="evidence" value="ECO:0007669"/>
    <property type="project" value="InterPro"/>
</dbReference>
<evidence type="ECO:0000256" key="4">
    <source>
        <dbReference type="ARBA" id="ARBA00023004"/>
    </source>
</evidence>
<gene>
    <name evidence="7" type="ORF">Asulf_01742</name>
</gene>
<dbReference type="InterPro" id="IPR017900">
    <property type="entry name" value="4Fe4S_Fe_S_CS"/>
</dbReference>
<dbReference type="PROSITE" id="PS51379">
    <property type="entry name" value="4FE4S_FER_2"/>
    <property type="match status" value="4"/>
</dbReference>
<dbReference type="GO" id="GO:0003954">
    <property type="term" value="F:NADH dehydrogenase activity"/>
    <property type="evidence" value="ECO:0007669"/>
    <property type="project" value="TreeGrafter"/>
</dbReference>
<dbReference type="Proteomes" id="UP000013307">
    <property type="component" value="Chromosome"/>
</dbReference>
<dbReference type="HOGENOM" id="CLU_1212583_0_0_2"/>
<keyword evidence="1" id="KW-0004">4Fe-4S</keyword>
<sequence length="241" mass="27768">MIRINLPKLDTVENIKLHISALITGAKEAIKPGTITIEYPRERRKLPDNFRGYILFQPENCISCFRCSFICPANAITMELAKNNRYYPSIDYAKCIFCHFCVDSCPGNALKPTKIHDVVYKDMEEMTVKAEEMVKEPKIVREDEFTVEYVFEDDIEMVKVKGRDYLVPEIRPFEKIREYSSCKDPKSCLACRICVNSCPSEAIEVKEEEGKRTLRIDKDKCTGCGICVKECPVQILELVRE</sequence>
<dbReference type="eggNOG" id="arCOG02235">
    <property type="taxonomic scope" value="Archaea"/>
</dbReference>
<organism evidence="7 8">
    <name type="scientific">Archaeoglobus sulfaticallidus PM70-1</name>
    <dbReference type="NCBI Taxonomy" id="387631"/>
    <lineage>
        <taxon>Archaea</taxon>
        <taxon>Methanobacteriati</taxon>
        <taxon>Methanobacteriota</taxon>
        <taxon>Archaeoglobi</taxon>
        <taxon>Archaeoglobales</taxon>
        <taxon>Archaeoglobaceae</taxon>
        <taxon>Archaeoglobus</taxon>
    </lineage>
</organism>
<dbReference type="KEGG" id="ast:Asulf_01742"/>
<keyword evidence="2" id="KW-0479">Metal-binding</keyword>
<dbReference type="Gene3D" id="3.30.70.3270">
    <property type="match status" value="1"/>
</dbReference>
<dbReference type="STRING" id="387631.Asulf_01742"/>
<keyword evidence="8" id="KW-1185">Reference proteome</keyword>
<feature type="domain" description="4Fe-4S ferredoxin-type" evidence="6">
    <location>
        <begin position="52"/>
        <end position="81"/>
    </location>
</feature>
<dbReference type="Pfam" id="PF13187">
    <property type="entry name" value="Fer4_9"/>
    <property type="match status" value="1"/>
</dbReference>
<dbReference type="GO" id="GO:0046872">
    <property type="term" value="F:metal ion binding"/>
    <property type="evidence" value="ECO:0007669"/>
    <property type="project" value="UniProtKB-KW"/>
</dbReference>
<evidence type="ECO:0000313" key="7">
    <source>
        <dbReference type="EMBL" id="AGK61713.1"/>
    </source>
</evidence>
<evidence type="ECO:0000313" key="8">
    <source>
        <dbReference type="Proteomes" id="UP000013307"/>
    </source>
</evidence>
<proteinExistence type="predicted"/>
<name>N0BFB3_9EURY</name>
<evidence type="ECO:0000259" key="6">
    <source>
        <dbReference type="PROSITE" id="PS51379"/>
    </source>
</evidence>
<reference evidence="7 8" key="1">
    <citation type="journal article" date="2013" name="Genome Announc.">
        <title>Complete Genome Sequence of the Thermophilic and Facultatively Chemolithoautotrophic Sulfate Reducer Archaeoglobus sulfaticallidus Strain PM70-1T.</title>
        <authorList>
            <person name="Stokke R."/>
            <person name="Hocking W.P."/>
            <person name="Steinsbu B.O."/>
            <person name="Steen I.H."/>
        </authorList>
    </citation>
    <scope>NUCLEOTIDE SEQUENCE [LARGE SCALE GENOMIC DNA]</scope>
    <source>
        <strain evidence="7">PM70-1</strain>
    </source>
</reference>
<dbReference type="GO" id="GO:0016829">
    <property type="term" value="F:lyase activity"/>
    <property type="evidence" value="ECO:0007669"/>
    <property type="project" value="UniProtKB-KW"/>
</dbReference>
<dbReference type="eggNOG" id="arCOG01543">
    <property type="taxonomic scope" value="Archaea"/>
</dbReference>
<dbReference type="GO" id="GO:0009060">
    <property type="term" value="P:aerobic respiration"/>
    <property type="evidence" value="ECO:0007669"/>
    <property type="project" value="TreeGrafter"/>
</dbReference>
<keyword evidence="4" id="KW-0408">Iron</keyword>
<dbReference type="CDD" id="cd10549">
    <property type="entry name" value="MtMvhB_like"/>
    <property type="match status" value="1"/>
</dbReference>
<dbReference type="PROSITE" id="PS00198">
    <property type="entry name" value="4FE4S_FER_1"/>
    <property type="match status" value="3"/>
</dbReference>
<protein>
    <submittedName>
        <fullName evidence="7">Formate hydrogenlyase subunit 6/NADH:ubiquinone oxidoreductase 23 kD subunit (Chain I)</fullName>
    </submittedName>
</protein>
<evidence type="ECO:0000256" key="3">
    <source>
        <dbReference type="ARBA" id="ARBA00022737"/>
    </source>
</evidence>
<keyword evidence="3" id="KW-0677">Repeat</keyword>
<dbReference type="AlphaFoldDB" id="N0BFB3"/>
<accession>N0BFB3</accession>
<dbReference type="PANTHER" id="PTHR10849:SF35">
    <property type="entry name" value="FORMATE HYDROGENLYASE SUBUNIT 6-RELATED"/>
    <property type="match status" value="1"/>
</dbReference>
<dbReference type="Pfam" id="PF12838">
    <property type="entry name" value="Fer4_7"/>
    <property type="match status" value="1"/>
</dbReference>
<keyword evidence="7" id="KW-0456">Lyase</keyword>
<dbReference type="GO" id="GO:0051539">
    <property type="term" value="F:4 iron, 4 sulfur cluster binding"/>
    <property type="evidence" value="ECO:0007669"/>
    <property type="project" value="UniProtKB-KW"/>
</dbReference>
<evidence type="ECO:0000256" key="5">
    <source>
        <dbReference type="ARBA" id="ARBA00023014"/>
    </source>
</evidence>
<dbReference type="OrthoDB" id="51303at2157"/>